<dbReference type="SUPFAM" id="SSF51366">
    <property type="entry name" value="Ribulose-phoshate binding barrel"/>
    <property type="match status" value="1"/>
</dbReference>
<sequence>MLRLIAERKTIMRRFDNLGKKKVIIGMIHRLPLPGTPFFQEGNMEQSLDKAVADARALYEGGADGCLIQTVDRIYPTGEDHDYARVAAMAAITQSVADVTGPEFQIGVQIMVNALKASLAVVKVCGGSFIRCTALIGATLTPSGMVEANPLDFLNYRTHLGAGHIDLIAEVQSRHFSWMGGDRSVPEVARLASRAGATAVEVSHTDEEANAKLVREIKQAMPKMPVILGGYTNHENAARRLAEADGAFVGACLQADGWGSHVDVERVRAYVDIVSRLT</sequence>
<dbReference type="PANTHER" id="PTHR21381">
    <property type="entry name" value="ZGC:162297"/>
    <property type="match status" value="1"/>
</dbReference>
<dbReference type="InterPro" id="IPR011060">
    <property type="entry name" value="RibuloseP-bd_barrel"/>
</dbReference>
<dbReference type="PIRSF" id="PIRSF005956">
    <property type="entry name" value="BtpA"/>
    <property type="match status" value="1"/>
</dbReference>
<comment type="similarity">
    <text evidence="1">Belongs to the BtpA family.</text>
</comment>
<evidence type="ECO:0008006" key="4">
    <source>
        <dbReference type="Google" id="ProtNLM"/>
    </source>
</evidence>
<dbReference type="AlphaFoldDB" id="W4LKN0"/>
<evidence type="ECO:0000256" key="1">
    <source>
        <dbReference type="ARBA" id="ARBA00006007"/>
    </source>
</evidence>
<dbReference type="Proteomes" id="UP000019141">
    <property type="component" value="Unassembled WGS sequence"/>
</dbReference>
<keyword evidence="3" id="KW-1185">Reference proteome</keyword>
<name>W4LKN0_ENTF1</name>
<comment type="caution">
    <text evidence="2">The sequence shown here is derived from an EMBL/GenBank/DDBJ whole genome shotgun (WGS) entry which is preliminary data.</text>
</comment>
<reference evidence="2 3" key="1">
    <citation type="journal article" date="2014" name="Nature">
        <title>An environmental bacterial taxon with a large and distinct metabolic repertoire.</title>
        <authorList>
            <person name="Wilson M.C."/>
            <person name="Mori T."/>
            <person name="Ruckert C."/>
            <person name="Uria A.R."/>
            <person name="Helf M.J."/>
            <person name="Takada K."/>
            <person name="Gernert C."/>
            <person name="Steffens U.A."/>
            <person name="Heycke N."/>
            <person name="Schmitt S."/>
            <person name="Rinke C."/>
            <person name="Helfrich E.J."/>
            <person name="Brachmann A.O."/>
            <person name="Gurgui C."/>
            <person name="Wakimoto T."/>
            <person name="Kracht M."/>
            <person name="Crusemann M."/>
            <person name="Hentschel U."/>
            <person name="Abe I."/>
            <person name="Matsunaga S."/>
            <person name="Kalinowski J."/>
            <person name="Takeyama H."/>
            <person name="Piel J."/>
        </authorList>
    </citation>
    <scope>NUCLEOTIDE SEQUENCE [LARGE SCALE GENOMIC DNA]</scope>
    <source>
        <strain evidence="3">TSY1</strain>
    </source>
</reference>
<dbReference type="HOGENOM" id="CLU_075239_1_0_7"/>
<dbReference type="Pfam" id="PF03437">
    <property type="entry name" value="BtpA"/>
    <property type="match status" value="1"/>
</dbReference>
<dbReference type="EMBL" id="AZHW01000553">
    <property type="protein sequence ID" value="ETW98464.1"/>
    <property type="molecule type" value="Genomic_DNA"/>
</dbReference>
<evidence type="ECO:0000313" key="2">
    <source>
        <dbReference type="EMBL" id="ETW98464.1"/>
    </source>
</evidence>
<dbReference type="Gene3D" id="3.20.20.70">
    <property type="entry name" value="Aldolase class I"/>
    <property type="match status" value="1"/>
</dbReference>
<dbReference type="InterPro" id="IPR005137">
    <property type="entry name" value="BtpA"/>
</dbReference>
<dbReference type="PANTHER" id="PTHR21381:SF3">
    <property type="entry name" value="SGC REGION PROTEIN SGCQ-RELATED"/>
    <property type="match status" value="1"/>
</dbReference>
<dbReference type="InterPro" id="IPR013785">
    <property type="entry name" value="Aldolase_TIM"/>
</dbReference>
<accession>W4LKN0</accession>
<evidence type="ECO:0000313" key="3">
    <source>
        <dbReference type="Proteomes" id="UP000019141"/>
    </source>
</evidence>
<organism evidence="2 3">
    <name type="scientific">Entotheonella factor</name>
    <dbReference type="NCBI Taxonomy" id="1429438"/>
    <lineage>
        <taxon>Bacteria</taxon>
        <taxon>Pseudomonadati</taxon>
        <taxon>Nitrospinota/Tectimicrobiota group</taxon>
        <taxon>Candidatus Tectimicrobiota</taxon>
        <taxon>Candidatus Entotheonellia</taxon>
        <taxon>Candidatus Entotheonellales</taxon>
        <taxon>Candidatus Entotheonellaceae</taxon>
        <taxon>Candidatus Entotheonella</taxon>
    </lineage>
</organism>
<gene>
    <name evidence="2" type="ORF">ETSY1_18640</name>
</gene>
<protein>
    <recommendedName>
        <fullName evidence="4">BtpA family membrane complex biogenesis protein</fullName>
    </recommendedName>
</protein>
<proteinExistence type="inferred from homology"/>